<sequence length="221" mass="22422">MSASSERLLATAYGEARLVLHPAERPTATLLLSHGAGGGIEALDLQALATRLPASGVSVALLEQPWRRAGRRIATAPATLDVALVAAAESLGDTPTLVVGGRSAGARSAARCATAIGASGCVALSFPLHPPGRPERSRLGELAGTGVPTLVVQGERDAMGRPEEFPLDDLPHVDLAVVPAADHGLRTAKSSGVAADDVADVVVGATLSWLRRQVAATGDGE</sequence>
<dbReference type="InterPro" id="IPR026555">
    <property type="entry name" value="NSL3/Tex30"/>
</dbReference>
<evidence type="ECO:0000313" key="2">
    <source>
        <dbReference type="EMBL" id="MXG91696.1"/>
    </source>
</evidence>
<dbReference type="EMBL" id="WUEK01000014">
    <property type="protein sequence ID" value="MXG91696.1"/>
    <property type="molecule type" value="Genomic_DNA"/>
</dbReference>
<feature type="domain" description="KANL3/Tex30 alpha/beta hydrolase-like" evidence="1">
    <location>
        <begin position="27"/>
        <end position="209"/>
    </location>
</feature>
<accession>A0A6L7EZI4</accession>
<dbReference type="InterPro" id="IPR046879">
    <property type="entry name" value="KANL3/Tex30_Abhydrolase"/>
</dbReference>
<proteinExistence type="predicted"/>
<name>A0A6L7EZI4_9ACTN</name>
<dbReference type="Gene3D" id="3.40.50.1820">
    <property type="entry name" value="alpha/beta hydrolase"/>
    <property type="match status" value="1"/>
</dbReference>
<dbReference type="SUPFAM" id="SSF53474">
    <property type="entry name" value="alpha/beta-Hydrolases"/>
    <property type="match status" value="1"/>
</dbReference>
<protein>
    <submittedName>
        <fullName evidence="2">Hydrolase</fullName>
    </submittedName>
</protein>
<evidence type="ECO:0000259" key="1">
    <source>
        <dbReference type="Pfam" id="PF20408"/>
    </source>
</evidence>
<dbReference type="AlphaFoldDB" id="A0A6L7EZI4"/>
<keyword evidence="3" id="KW-1185">Reference proteome</keyword>
<dbReference type="RefSeq" id="WP_160879627.1">
    <property type="nucleotide sequence ID" value="NZ_WUEK01000014.1"/>
</dbReference>
<dbReference type="Proteomes" id="UP000473325">
    <property type="component" value="Unassembled WGS sequence"/>
</dbReference>
<dbReference type="InterPro" id="IPR029058">
    <property type="entry name" value="AB_hydrolase_fold"/>
</dbReference>
<dbReference type="PANTHER" id="PTHR13136">
    <property type="entry name" value="TESTIS DEVELOPMENT PROTEIN PRTD"/>
    <property type="match status" value="1"/>
</dbReference>
<reference evidence="2 3" key="1">
    <citation type="submission" date="2019-12" db="EMBL/GenBank/DDBJ databases">
        <authorList>
            <person name="Kun Z."/>
        </authorList>
    </citation>
    <scope>NUCLEOTIDE SEQUENCE [LARGE SCALE GENOMIC DNA]</scope>
    <source>
        <strain evidence="2 3">YIM 123512</strain>
    </source>
</reference>
<dbReference type="PANTHER" id="PTHR13136:SF11">
    <property type="entry name" value="TESTIS-EXPRESSED PROTEIN 30"/>
    <property type="match status" value="1"/>
</dbReference>
<comment type="caution">
    <text evidence="2">The sequence shown here is derived from an EMBL/GenBank/DDBJ whole genome shotgun (WGS) entry which is preliminary data.</text>
</comment>
<gene>
    <name evidence="2" type="ORF">GRQ65_19315</name>
</gene>
<dbReference type="GO" id="GO:0016787">
    <property type="term" value="F:hydrolase activity"/>
    <property type="evidence" value="ECO:0007669"/>
    <property type="project" value="UniProtKB-KW"/>
</dbReference>
<organism evidence="2 3">
    <name type="scientific">Nocardioides flavescens</name>
    <dbReference type="NCBI Taxonomy" id="2691959"/>
    <lineage>
        <taxon>Bacteria</taxon>
        <taxon>Bacillati</taxon>
        <taxon>Actinomycetota</taxon>
        <taxon>Actinomycetes</taxon>
        <taxon>Propionibacteriales</taxon>
        <taxon>Nocardioidaceae</taxon>
        <taxon>Nocardioides</taxon>
    </lineage>
</organism>
<keyword evidence="2" id="KW-0378">Hydrolase</keyword>
<dbReference type="Pfam" id="PF20408">
    <property type="entry name" value="Abhydrolase_11"/>
    <property type="match status" value="1"/>
</dbReference>
<evidence type="ECO:0000313" key="3">
    <source>
        <dbReference type="Proteomes" id="UP000473325"/>
    </source>
</evidence>